<name>A0ABN3ALM0_9MICO</name>
<dbReference type="EMBL" id="BAAAQT010000005">
    <property type="protein sequence ID" value="GAA2172017.1"/>
    <property type="molecule type" value="Genomic_DNA"/>
</dbReference>
<proteinExistence type="predicted"/>
<reference evidence="1 2" key="1">
    <citation type="journal article" date="2019" name="Int. J. Syst. Evol. Microbiol.">
        <title>The Global Catalogue of Microorganisms (GCM) 10K type strain sequencing project: providing services to taxonomists for standard genome sequencing and annotation.</title>
        <authorList>
            <consortium name="The Broad Institute Genomics Platform"/>
            <consortium name="The Broad Institute Genome Sequencing Center for Infectious Disease"/>
            <person name="Wu L."/>
            <person name="Ma J."/>
        </authorList>
    </citation>
    <scope>NUCLEOTIDE SEQUENCE [LARGE SCALE GENOMIC DNA]</scope>
    <source>
        <strain evidence="1 2">JCM 16026</strain>
    </source>
</reference>
<dbReference type="Proteomes" id="UP001501599">
    <property type="component" value="Unassembled WGS sequence"/>
</dbReference>
<gene>
    <name evidence="1" type="ORF">GCM10009846_08290</name>
</gene>
<comment type="caution">
    <text evidence="1">The sequence shown here is derived from an EMBL/GenBank/DDBJ whole genome shotgun (WGS) entry which is preliminary data.</text>
</comment>
<keyword evidence="2" id="KW-1185">Reference proteome</keyword>
<protein>
    <recommendedName>
        <fullName evidence="3">DNA-binding protein</fullName>
    </recommendedName>
</protein>
<organism evidence="1 2">
    <name type="scientific">Agrococcus versicolor</name>
    <dbReference type="NCBI Taxonomy" id="501482"/>
    <lineage>
        <taxon>Bacteria</taxon>
        <taxon>Bacillati</taxon>
        <taxon>Actinomycetota</taxon>
        <taxon>Actinomycetes</taxon>
        <taxon>Micrococcales</taxon>
        <taxon>Microbacteriaceae</taxon>
        <taxon>Agrococcus</taxon>
    </lineage>
</organism>
<evidence type="ECO:0008006" key="3">
    <source>
        <dbReference type="Google" id="ProtNLM"/>
    </source>
</evidence>
<sequence>MLHGMTDAPPRPFDRERMRCPMCGGASFAWERITPFRDGVSSTFWGVLSETLELDMATCATCRHVVWFRA</sequence>
<evidence type="ECO:0000313" key="2">
    <source>
        <dbReference type="Proteomes" id="UP001501599"/>
    </source>
</evidence>
<accession>A0ABN3ALM0</accession>
<evidence type="ECO:0000313" key="1">
    <source>
        <dbReference type="EMBL" id="GAA2172017.1"/>
    </source>
</evidence>